<keyword evidence="2" id="KW-0813">Transport</keyword>
<evidence type="ECO:0000313" key="6">
    <source>
        <dbReference type="EMBL" id="MDM1551036.1"/>
    </source>
</evidence>
<evidence type="ECO:0000256" key="4">
    <source>
        <dbReference type="ARBA" id="ARBA00022840"/>
    </source>
</evidence>
<protein>
    <submittedName>
        <fullName evidence="6">ATP-binding cassette domain-containing protein</fullName>
    </submittedName>
</protein>
<dbReference type="InterPro" id="IPR003593">
    <property type="entry name" value="AAA+_ATPase"/>
</dbReference>
<dbReference type="RefSeq" id="WP_286485640.1">
    <property type="nucleotide sequence ID" value="NZ_JACALR010000003.1"/>
</dbReference>
<dbReference type="EMBL" id="JACALR010000003">
    <property type="protein sequence ID" value="MDM1551036.1"/>
    <property type="molecule type" value="Genomic_DNA"/>
</dbReference>
<evidence type="ECO:0000259" key="5">
    <source>
        <dbReference type="PROSITE" id="PS50893"/>
    </source>
</evidence>
<name>A0AAW7DGC3_9FLAO</name>
<dbReference type="GO" id="GO:0016887">
    <property type="term" value="F:ATP hydrolysis activity"/>
    <property type="evidence" value="ECO:0007669"/>
    <property type="project" value="InterPro"/>
</dbReference>
<dbReference type="Proteomes" id="UP001173578">
    <property type="component" value="Unassembled WGS sequence"/>
</dbReference>
<dbReference type="InterPro" id="IPR003439">
    <property type="entry name" value="ABC_transporter-like_ATP-bd"/>
</dbReference>
<reference evidence="6" key="2">
    <citation type="journal article" date="2022" name="Sci. Total Environ.">
        <title>Prevalence, transmission, and molecular epidemiology of tet(X)-positive bacteria among humans, animals, and environmental niches in China: An epidemiological, and genomic-based study.</title>
        <authorList>
            <person name="Dong N."/>
            <person name="Zeng Y."/>
            <person name="Cai C."/>
            <person name="Sun C."/>
            <person name="Lu J."/>
            <person name="Liu C."/>
            <person name="Zhou H."/>
            <person name="Sun Q."/>
            <person name="Shu L."/>
            <person name="Wang H."/>
            <person name="Wang Y."/>
            <person name="Wang S."/>
            <person name="Wu C."/>
            <person name="Chan E.W."/>
            <person name="Chen G."/>
            <person name="Shen Z."/>
            <person name="Chen S."/>
            <person name="Zhang R."/>
        </authorList>
    </citation>
    <scope>NUCLEOTIDE SEQUENCE</scope>
    <source>
        <strain evidence="6">210</strain>
    </source>
</reference>
<dbReference type="Pfam" id="PF00005">
    <property type="entry name" value="ABC_tran"/>
    <property type="match status" value="1"/>
</dbReference>
<accession>A0AAW7DGC3</accession>
<reference evidence="6" key="1">
    <citation type="submission" date="2020-06" db="EMBL/GenBank/DDBJ databases">
        <authorList>
            <person name="Dong N."/>
        </authorList>
    </citation>
    <scope>NUCLEOTIDE SEQUENCE</scope>
    <source>
        <strain evidence="6">210</strain>
    </source>
</reference>
<dbReference type="SMART" id="SM00382">
    <property type="entry name" value="AAA"/>
    <property type="match status" value="1"/>
</dbReference>
<evidence type="ECO:0000256" key="1">
    <source>
        <dbReference type="ARBA" id="ARBA00005417"/>
    </source>
</evidence>
<keyword evidence="3" id="KW-0547">Nucleotide-binding</keyword>
<sequence>MNKVLEINQLTKKFGSFTAVNNVTFSVEKGNVYGLLGPNGSGKSTTLGMILNVINPTAGSWKWFDKEPDNDSLKKIGAIIESPKFYPYLSAEKNLEIVADIKEVNYAKIDEKLELVGLLSRKKDKFQQYSLGMKQRLAIAAALLNDPEVLILDEPTNGLDPQGIIQIRELIIKIALQGTTIILASHLLDEVEKVCSHVVVLNQGKMLYAGSVDQMNSSFGSIEVAAQNMESLEYTLKTFSFVSKVTKENNKLFAVLSEEKDPAEINKMLYEQGIIVNHLVKRKESLEQQFFQLIQKQN</sequence>
<dbReference type="AlphaFoldDB" id="A0AAW7DGC3"/>
<comment type="similarity">
    <text evidence="1">Belongs to the ABC transporter superfamily.</text>
</comment>
<dbReference type="PANTHER" id="PTHR43335:SF2">
    <property type="entry name" value="ABC TRANSPORTER, ATP-BINDING PROTEIN"/>
    <property type="match status" value="1"/>
</dbReference>
<dbReference type="PROSITE" id="PS50893">
    <property type="entry name" value="ABC_TRANSPORTER_2"/>
    <property type="match status" value="1"/>
</dbReference>
<keyword evidence="4 6" id="KW-0067">ATP-binding</keyword>
<dbReference type="SUPFAM" id="SSF52540">
    <property type="entry name" value="P-loop containing nucleoside triphosphate hydrolases"/>
    <property type="match status" value="1"/>
</dbReference>
<gene>
    <name evidence="6" type="ORF">HX095_07395</name>
</gene>
<evidence type="ECO:0000256" key="3">
    <source>
        <dbReference type="ARBA" id="ARBA00022741"/>
    </source>
</evidence>
<dbReference type="InterPro" id="IPR027417">
    <property type="entry name" value="P-loop_NTPase"/>
</dbReference>
<proteinExistence type="inferred from homology"/>
<dbReference type="PANTHER" id="PTHR43335">
    <property type="entry name" value="ABC TRANSPORTER, ATP-BINDING PROTEIN"/>
    <property type="match status" value="1"/>
</dbReference>
<comment type="caution">
    <text evidence="6">The sequence shown here is derived from an EMBL/GenBank/DDBJ whole genome shotgun (WGS) entry which is preliminary data.</text>
</comment>
<dbReference type="GO" id="GO:0005524">
    <property type="term" value="F:ATP binding"/>
    <property type="evidence" value="ECO:0007669"/>
    <property type="project" value="UniProtKB-KW"/>
</dbReference>
<dbReference type="PROSITE" id="PS00211">
    <property type="entry name" value="ABC_TRANSPORTER_1"/>
    <property type="match status" value="1"/>
</dbReference>
<evidence type="ECO:0000256" key="2">
    <source>
        <dbReference type="ARBA" id="ARBA00022448"/>
    </source>
</evidence>
<dbReference type="InterPro" id="IPR017871">
    <property type="entry name" value="ABC_transporter-like_CS"/>
</dbReference>
<dbReference type="Gene3D" id="3.40.50.300">
    <property type="entry name" value="P-loop containing nucleotide triphosphate hydrolases"/>
    <property type="match status" value="1"/>
</dbReference>
<feature type="domain" description="ABC transporter" evidence="5">
    <location>
        <begin position="5"/>
        <end position="228"/>
    </location>
</feature>
<organism evidence="6 7">
    <name type="scientific">Empedobacter falsenii</name>
    <dbReference type="NCBI Taxonomy" id="343874"/>
    <lineage>
        <taxon>Bacteria</taxon>
        <taxon>Pseudomonadati</taxon>
        <taxon>Bacteroidota</taxon>
        <taxon>Flavobacteriia</taxon>
        <taxon>Flavobacteriales</taxon>
        <taxon>Weeksellaceae</taxon>
        <taxon>Empedobacter</taxon>
    </lineage>
</organism>
<evidence type="ECO:0000313" key="7">
    <source>
        <dbReference type="Proteomes" id="UP001173578"/>
    </source>
</evidence>